<dbReference type="InterPro" id="IPR036196">
    <property type="entry name" value="Ptyr_pPase_sf"/>
</dbReference>
<evidence type="ECO:0000313" key="2">
    <source>
        <dbReference type="EMBL" id="QMS98916.1"/>
    </source>
</evidence>
<proteinExistence type="predicted"/>
<organism evidence="2 3">
    <name type="scientific">Marnyiella aurantia</name>
    <dbReference type="NCBI Taxonomy" id="2758037"/>
    <lineage>
        <taxon>Bacteria</taxon>
        <taxon>Pseudomonadati</taxon>
        <taxon>Bacteroidota</taxon>
        <taxon>Flavobacteriia</taxon>
        <taxon>Flavobacteriales</taxon>
        <taxon>Weeksellaceae</taxon>
        <taxon>Marnyiella</taxon>
    </lineage>
</organism>
<keyword evidence="4" id="KW-1185">Reference proteome</keyword>
<evidence type="ECO:0000313" key="1">
    <source>
        <dbReference type="EMBL" id="MBA5245676.1"/>
    </source>
</evidence>
<name>A0A7D7LQL9_9FLAO</name>
<dbReference type="PANTHER" id="PTHR43428:SF1">
    <property type="entry name" value="ARSENATE REDUCTASE"/>
    <property type="match status" value="1"/>
</dbReference>
<dbReference type="Gene3D" id="3.40.50.2300">
    <property type="match status" value="1"/>
</dbReference>
<dbReference type="Proteomes" id="UP000539710">
    <property type="component" value="Unassembled WGS sequence"/>
</dbReference>
<dbReference type="EMBL" id="JACEUX010000001">
    <property type="protein sequence ID" value="MBA5245676.1"/>
    <property type="molecule type" value="Genomic_DNA"/>
</dbReference>
<evidence type="ECO:0000313" key="3">
    <source>
        <dbReference type="Proteomes" id="UP000515349"/>
    </source>
</evidence>
<reference evidence="1" key="4">
    <citation type="submission" date="2020-07" db="EMBL/GenBank/DDBJ databases">
        <authorList>
            <person name="Yang C."/>
        </authorList>
    </citation>
    <scope>NUCLEOTIDE SEQUENCE</scope>
    <source>
        <strain evidence="1">Cx-624</strain>
    </source>
</reference>
<evidence type="ECO:0000313" key="4">
    <source>
        <dbReference type="Proteomes" id="UP000539710"/>
    </source>
</evidence>
<protein>
    <submittedName>
        <fullName evidence="2">Protein-tyrosine-phosphatase</fullName>
    </submittedName>
</protein>
<dbReference type="KEGG" id="cbau:H1R16_02600"/>
<dbReference type="EMBL" id="CP059472">
    <property type="protein sequence ID" value="QMS98916.1"/>
    <property type="molecule type" value="Genomic_DNA"/>
</dbReference>
<dbReference type="SUPFAM" id="SSF52788">
    <property type="entry name" value="Phosphotyrosine protein phosphatases I"/>
    <property type="match status" value="1"/>
</dbReference>
<reference evidence="2" key="1">
    <citation type="submission" date="2020-07" db="EMBL/GenBank/DDBJ databases">
        <title>Chryseobacterium sp. CX-624.</title>
        <authorList>
            <person name="Yang C."/>
        </authorList>
    </citation>
    <scope>NUCLEOTIDE SEQUENCE</scope>
    <source>
        <strain evidence="2">CX-624</strain>
    </source>
</reference>
<dbReference type="Proteomes" id="UP000515349">
    <property type="component" value="Chromosome"/>
</dbReference>
<sequence length="212" mass="23723">MLKSLKEIIEVISIMPVSEERKKILQSLAEFIQKKADAGERINLNFICTHNSRRSHFSQIWAQVMAEHFNIKNLYCYSGGTEATAMFPKVAETLRSQGMEIQKLSETENPVYAVKCSENAHPVICFSKKYDDAFNPVSGFAAVMTCSSADLGCPFIAGAEKRIPITFEDPKSSDGGPNMDQIYLERSMQIAAEMHYVMSLVSTQNQNSYDGK</sequence>
<dbReference type="AlphaFoldDB" id="A0A7D7LQL9"/>
<accession>A0A7D7LQL9</accession>
<dbReference type="PANTHER" id="PTHR43428">
    <property type="entry name" value="ARSENATE REDUCTASE"/>
    <property type="match status" value="1"/>
</dbReference>
<dbReference type="RefSeq" id="WP_181885801.1">
    <property type="nucleotide sequence ID" value="NZ_CP059472.1"/>
</dbReference>
<reference evidence="4" key="3">
    <citation type="submission" date="2020-07" db="EMBL/GenBank/DDBJ databases">
        <title>Flavobacterium sp. xlx-214.</title>
        <authorList>
            <person name="Yang C."/>
        </authorList>
    </citation>
    <scope>NUCLEOTIDE SEQUENCE [LARGE SCALE GENOMIC DNA]</scope>
    <source>
        <strain evidence="4">CX-624</strain>
    </source>
</reference>
<reference evidence="3" key="2">
    <citation type="submission" date="2020-07" db="EMBL/GenBank/DDBJ databases">
        <title>Chryseobacterium sp.cx-624.</title>
        <authorList>
            <person name="Yang C."/>
        </authorList>
    </citation>
    <scope>NUCLEOTIDE SEQUENCE [LARGE SCALE GENOMIC DNA]</scope>
    <source>
        <strain evidence="3">cx-624</strain>
    </source>
</reference>
<gene>
    <name evidence="2" type="ORF">H1R16_02600</name>
    <name evidence="1" type="ORF">H2507_00675</name>
</gene>